<dbReference type="AlphaFoldDB" id="A0A6A5T7C7"/>
<dbReference type="EMBL" id="ML977096">
    <property type="protein sequence ID" value="KAF1948100.1"/>
    <property type="molecule type" value="Genomic_DNA"/>
</dbReference>
<sequence length="65" mass="7906">VLLEFIFKFTKEFLSVKDMYVRKITGFTQVTHPYLLRYVVGKAFNKNSKFYKLSYARYRSNVVRR</sequence>
<gene>
    <name evidence="1" type="ORF">CC80DRAFT_432452</name>
</gene>
<keyword evidence="2" id="KW-1185">Reference proteome</keyword>
<evidence type="ECO:0000313" key="1">
    <source>
        <dbReference type="EMBL" id="KAF1948100.1"/>
    </source>
</evidence>
<protein>
    <submittedName>
        <fullName evidence="1">Uncharacterized protein</fullName>
    </submittedName>
</protein>
<evidence type="ECO:0000313" key="2">
    <source>
        <dbReference type="Proteomes" id="UP000800035"/>
    </source>
</evidence>
<accession>A0A6A5T7C7</accession>
<feature type="non-terminal residue" evidence="1">
    <location>
        <position position="1"/>
    </location>
</feature>
<proteinExistence type="predicted"/>
<dbReference type="Proteomes" id="UP000800035">
    <property type="component" value="Unassembled WGS sequence"/>
</dbReference>
<reference evidence="1" key="1">
    <citation type="journal article" date="2020" name="Stud. Mycol.">
        <title>101 Dothideomycetes genomes: a test case for predicting lifestyles and emergence of pathogens.</title>
        <authorList>
            <person name="Haridas S."/>
            <person name="Albert R."/>
            <person name="Binder M."/>
            <person name="Bloem J."/>
            <person name="Labutti K."/>
            <person name="Salamov A."/>
            <person name="Andreopoulos B."/>
            <person name="Baker S."/>
            <person name="Barry K."/>
            <person name="Bills G."/>
            <person name="Bluhm B."/>
            <person name="Cannon C."/>
            <person name="Castanera R."/>
            <person name="Culley D."/>
            <person name="Daum C."/>
            <person name="Ezra D."/>
            <person name="Gonzalez J."/>
            <person name="Henrissat B."/>
            <person name="Kuo A."/>
            <person name="Liang C."/>
            <person name="Lipzen A."/>
            <person name="Lutzoni F."/>
            <person name="Magnuson J."/>
            <person name="Mondo S."/>
            <person name="Nolan M."/>
            <person name="Ohm R."/>
            <person name="Pangilinan J."/>
            <person name="Park H.-J."/>
            <person name="Ramirez L."/>
            <person name="Alfaro M."/>
            <person name="Sun H."/>
            <person name="Tritt A."/>
            <person name="Yoshinaga Y."/>
            <person name="Zwiers L.-H."/>
            <person name="Turgeon B."/>
            <person name="Goodwin S."/>
            <person name="Spatafora J."/>
            <person name="Crous P."/>
            <person name="Grigoriev I."/>
        </authorList>
    </citation>
    <scope>NUCLEOTIDE SEQUENCE</scope>
    <source>
        <strain evidence="1">CBS 675.92</strain>
    </source>
</reference>
<organism evidence="1 2">
    <name type="scientific">Byssothecium circinans</name>
    <dbReference type="NCBI Taxonomy" id="147558"/>
    <lineage>
        <taxon>Eukaryota</taxon>
        <taxon>Fungi</taxon>
        <taxon>Dikarya</taxon>
        <taxon>Ascomycota</taxon>
        <taxon>Pezizomycotina</taxon>
        <taxon>Dothideomycetes</taxon>
        <taxon>Pleosporomycetidae</taxon>
        <taxon>Pleosporales</taxon>
        <taxon>Massarineae</taxon>
        <taxon>Massarinaceae</taxon>
        <taxon>Byssothecium</taxon>
    </lineage>
</organism>
<name>A0A6A5T7C7_9PLEO</name>